<dbReference type="SUPFAM" id="SSF52540">
    <property type="entry name" value="P-loop containing nucleoside triphosphate hydrolases"/>
    <property type="match status" value="1"/>
</dbReference>
<keyword evidence="7" id="KW-1185">Reference proteome</keyword>
<dbReference type="PROSITE" id="PS50893">
    <property type="entry name" value="ABC_TRANSPORTER_2"/>
    <property type="match status" value="1"/>
</dbReference>
<dbReference type="Gene3D" id="3.40.50.300">
    <property type="entry name" value="P-loop containing nucleotide triphosphate hydrolases"/>
    <property type="match status" value="1"/>
</dbReference>
<dbReference type="InterPro" id="IPR003439">
    <property type="entry name" value="ABC_transporter-like_ATP-bd"/>
</dbReference>
<keyword evidence="2" id="KW-0813">Transport</keyword>
<dbReference type="CDD" id="cd03255">
    <property type="entry name" value="ABC_MJ0796_LolCDE_FtsE"/>
    <property type="match status" value="1"/>
</dbReference>
<evidence type="ECO:0000256" key="1">
    <source>
        <dbReference type="ARBA" id="ARBA00005417"/>
    </source>
</evidence>
<dbReference type="InterPro" id="IPR003593">
    <property type="entry name" value="AAA+_ATPase"/>
</dbReference>
<dbReference type="InterPro" id="IPR017871">
    <property type="entry name" value="ABC_transporter-like_CS"/>
</dbReference>
<dbReference type="PROSITE" id="PS00211">
    <property type="entry name" value="ABC_TRANSPORTER_1"/>
    <property type="match status" value="1"/>
</dbReference>
<dbReference type="SMART" id="SM00382">
    <property type="entry name" value="AAA"/>
    <property type="match status" value="1"/>
</dbReference>
<dbReference type="RefSeq" id="WP_226394045.1">
    <property type="nucleotide sequence ID" value="NZ_JADCKL010000001.1"/>
</dbReference>
<evidence type="ECO:0000259" key="5">
    <source>
        <dbReference type="PROSITE" id="PS50893"/>
    </source>
</evidence>
<organism evidence="6 7">
    <name type="scientific">Claveliimonas monacensis</name>
    <dbReference type="NCBI Taxonomy" id="2779351"/>
    <lineage>
        <taxon>Bacteria</taxon>
        <taxon>Bacillati</taxon>
        <taxon>Bacillota</taxon>
        <taxon>Clostridia</taxon>
        <taxon>Lachnospirales</taxon>
        <taxon>Lachnospiraceae</taxon>
        <taxon>Claveliimonas</taxon>
    </lineage>
</organism>
<reference evidence="6 7" key="1">
    <citation type="submission" date="2020-10" db="EMBL/GenBank/DDBJ databases">
        <title>ChiBAC.</title>
        <authorList>
            <person name="Zenner C."/>
            <person name="Hitch T.C.A."/>
            <person name="Clavel T."/>
        </authorList>
    </citation>
    <scope>NUCLEOTIDE SEQUENCE [LARGE SCALE GENOMIC DNA]</scope>
    <source>
        <strain evidence="6 7">DSM 108991</strain>
    </source>
</reference>
<dbReference type="GO" id="GO:0005524">
    <property type="term" value="F:ATP binding"/>
    <property type="evidence" value="ECO:0007669"/>
    <property type="project" value="UniProtKB-KW"/>
</dbReference>
<dbReference type="InterPro" id="IPR027417">
    <property type="entry name" value="P-loop_NTPase"/>
</dbReference>
<dbReference type="PANTHER" id="PTHR42798:SF6">
    <property type="entry name" value="CELL DIVISION ATP-BINDING PROTEIN FTSE"/>
    <property type="match status" value="1"/>
</dbReference>
<protein>
    <submittedName>
        <fullName evidence="6">ABC transporter ATP-binding protein</fullName>
    </submittedName>
</protein>
<evidence type="ECO:0000256" key="3">
    <source>
        <dbReference type="ARBA" id="ARBA00022741"/>
    </source>
</evidence>
<dbReference type="Proteomes" id="UP000758652">
    <property type="component" value="Unassembled WGS sequence"/>
</dbReference>
<proteinExistence type="inferred from homology"/>
<dbReference type="InterPro" id="IPR017911">
    <property type="entry name" value="MacB-like_ATP-bd"/>
</dbReference>
<keyword evidence="4 6" id="KW-0067">ATP-binding</keyword>
<evidence type="ECO:0000313" key="7">
    <source>
        <dbReference type="Proteomes" id="UP000758652"/>
    </source>
</evidence>
<dbReference type="Pfam" id="PF00005">
    <property type="entry name" value="ABC_tran"/>
    <property type="match status" value="1"/>
</dbReference>
<gene>
    <name evidence="6" type="ORF">INF30_01805</name>
</gene>
<evidence type="ECO:0000256" key="2">
    <source>
        <dbReference type="ARBA" id="ARBA00022448"/>
    </source>
</evidence>
<evidence type="ECO:0000313" key="6">
    <source>
        <dbReference type="EMBL" id="MBE5062007.1"/>
    </source>
</evidence>
<keyword evidence="3" id="KW-0547">Nucleotide-binding</keyword>
<comment type="caution">
    <text evidence="6">The sequence shown here is derived from an EMBL/GenBank/DDBJ whole genome shotgun (WGS) entry which is preliminary data.</text>
</comment>
<comment type="similarity">
    <text evidence="1">Belongs to the ABC transporter superfamily.</text>
</comment>
<name>A0ABR9RGG9_9FIRM</name>
<accession>A0ABR9RGG9</accession>
<evidence type="ECO:0000256" key="4">
    <source>
        <dbReference type="ARBA" id="ARBA00022840"/>
    </source>
</evidence>
<dbReference type="PANTHER" id="PTHR42798">
    <property type="entry name" value="LIPOPROTEIN-RELEASING SYSTEM ATP-BINDING PROTEIN LOLD"/>
    <property type="match status" value="1"/>
</dbReference>
<feature type="domain" description="ABC transporter" evidence="5">
    <location>
        <begin position="7"/>
        <end position="217"/>
    </location>
</feature>
<dbReference type="EMBL" id="JADCKL010000001">
    <property type="protein sequence ID" value="MBE5062007.1"/>
    <property type="molecule type" value="Genomic_DNA"/>
</dbReference>
<sequence>MREEKVLELQDVSYWYNKSAKILDKVQASFVSGKLYAIVGRSGSGKTTLLSLMGGLDRTMEGQILFKGKSIDDIGYEKYRRECVSFVFQNYNLIDYMTSLENVMLTSKSSPLEFLKDVGITEEEAKRNVLKLSGGQQQRVAIARAVASETPIILADEPTGNLDEKTSDEIVDLLRKQVRDKSKTVIIVTHSKEIALAADFVYKIENGSLVRADMTRT</sequence>